<dbReference type="Proteomes" id="UP000230423">
    <property type="component" value="Unassembled WGS sequence"/>
</dbReference>
<feature type="non-terminal residue" evidence="1">
    <location>
        <position position="1"/>
    </location>
</feature>
<dbReference type="OrthoDB" id="10551024at2759"/>
<name>A0A2G9T7I9_TELCI</name>
<organism evidence="1 2">
    <name type="scientific">Teladorsagia circumcincta</name>
    <name type="common">Brown stomach worm</name>
    <name type="synonym">Ostertagia circumcincta</name>
    <dbReference type="NCBI Taxonomy" id="45464"/>
    <lineage>
        <taxon>Eukaryota</taxon>
        <taxon>Metazoa</taxon>
        <taxon>Ecdysozoa</taxon>
        <taxon>Nematoda</taxon>
        <taxon>Chromadorea</taxon>
        <taxon>Rhabditida</taxon>
        <taxon>Rhabditina</taxon>
        <taxon>Rhabditomorpha</taxon>
        <taxon>Strongyloidea</taxon>
        <taxon>Trichostrongylidae</taxon>
        <taxon>Teladorsagia</taxon>
    </lineage>
</organism>
<protein>
    <submittedName>
        <fullName evidence="1">Uncharacterized protein</fullName>
    </submittedName>
</protein>
<evidence type="ECO:0000313" key="2">
    <source>
        <dbReference type="Proteomes" id="UP000230423"/>
    </source>
</evidence>
<keyword evidence="2" id="KW-1185">Reference proteome</keyword>
<gene>
    <name evidence="1" type="ORF">TELCIR_24707</name>
</gene>
<reference evidence="1 2" key="1">
    <citation type="submission" date="2015-09" db="EMBL/GenBank/DDBJ databases">
        <title>Draft genome of the parasitic nematode Teladorsagia circumcincta isolate WARC Sus (inbred).</title>
        <authorList>
            <person name="Mitreva M."/>
        </authorList>
    </citation>
    <scope>NUCLEOTIDE SEQUENCE [LARGE SCALE GENOMIC DNA]</scope>
    <source>
        <strain evidence="1 2">S</strain>
    </source>
</reference>
<evidence type="ECO:0000313" key="1">
    <source>
        <dbReference type="EMBL" id="PIO53941.1"/>
    </source>
</evidence>
<proteinExistence type="predicted"/>
<dbReference type="EMBL" id="KZ404076">
    <property type="protein sequence ID" value="PIO53941.1"/>
    <property type="molecule type" value="Genomic_DNA"/>
</dbReference>
<sequence length="60" mass="6681">KANFFSGLRMGGHRGSPYEAPENTIEGFAMSGMVVSYPMLPDSGQFTELVTWTCTLSRRY</sequence>
<accession>A0A2G9T7I9</accession>
<dbReference type="AlphaFoldDB" id="A0A2G9T7I9"/>